<feature type="domain" description="RanBP2-type" evidence="8">
    <location>
        <begin position="3288"/>
        <end position="3318"/>
    </location>
</feature>
<feature type="active site" description="Glycyl thioester intermediate" evidence="5">
    <location>
        <position position="3936"/>
    </location>
</feature>
<evidence type="ECO:0000256" key="5">
    <source>
        <dbReference type="PROSITE-ProRule" id="PRU00104"/>
    </source>
</evidence>
<dbReference type="GO" id="GO:0008270">
    <property type="term" value="F:zinc ion binding"/>
    <property type="evidence" value="ECO:0007669"/>
    <property type="project" value="UniProtKB-KW"/>
</dbReference>
<keyword evidence="2 6" id="KW-0863">Zinc-finger</keyword>
<dbReference type="Gene3D" id="4.10.1060.10">
    <property type="entry name" value="Zinc finger, RanBP2-type"/>
    <property type="match status" value="1"/>
</dbReference>
<comment type="caution">
    <text evidence="10">The sequence shown here is derived from an EMBL/GenBank/DDBJ whole genome shotgun (WGS) entry which is preliminary data.</text>
</comment>
<dbReference type="Gene3D" id="3.30.2410.10">
    <property type="entry name" value="Hect, E3 ligase catalytic domain"/>
    <property type="match status" value="1"/>
</dbReference>
<evidence type="ECO:0000256" key="6">
    <source>
        <dbReference type="PROSITE-ProRule" id="PRU00322"/>
    </source>
</evidence>
<dbReference type="Gene3D" id="3.30.2160.10">
    <property type="entry name" value="Hect, E3 ligase catalytic domain"/>
    <property type="match status" value="1"/>
</dbReference>
<evidence type="ECO:0000313" key="10">
    <source>
        <dbReference type="EMBL" id="CAG9316287.1"/>
    </source>
</evidence>
<dbReference type="PANTHER" id="PTHR46435">
    <property type="entry name" value="E3 UBIQUITIN-PROTEIN LIGASE HECTD4-RELATED"/>
    <property type="match status" value="1"/>
</dbReference>
<evidence type="ECO:0000259" key="9">
    <source>
        <dbReference type="PROSITE" id="PS50237"/>
    </source>
</evidence>
<evidence type="ECO:0000259" key="8">
    <source>
        <dbReference type="PROSITE" id="PS50199"/>
    </source>
</evidence>
<evidence type="ECO:0000256" key="7">
    <source>
        <dbReference type="SAM" id="MobiDB-lite"/>
    </source>
</evidence>
<feature type="compositionally biased region" description="Basic residues" evidence="7">
    <location>
        <begin position="1549"/>
        <end position="1559"/>
    </location>
</feature>
<dbReference type="Pfam" id="PF00632">
    <property type="entry name" value="HECT"/>
    <property type="match status" value="1"/>
</dbReference>
<gene>
    <name evidence="10" type="ORF">BSTOLATCC_MIC15722</name>
</gene>
<keyword evidence="3 5" id="KW-0833">Ubl conjugation pathway</keyword>
<feature type="compositionally biased region" description="Basic residues" evidence="7">
    <location>
        <begin position="2153"/>
        <end position="2163"/>
    </location>
</feature>
<dbReference type="GO" id="GO:0004842">
    <property type="term" value="F:ubiquitin-protein transferase activity"/>
    <property type="evidence" value="ECO:0007669"/>
    <property type="project" value="InterPro"/>
</dbReference>
<sequence>MSILETGLDDLLCFNERNVTEDPDWAALASFKFDSITIPIKEFNKEEGSGGPLDKYFSLVTFQPEVYSHAKELSILEWQKQLDSLTQDTHSEISLFYSRLLNLYGTISNESQLIRGNVHSKPTDDEFVDLTKGIAMQPWQTSSLPGTDPSSWPYGLPELLEKLKQLPPLALWLEPFDLSMKFIEKAKAFIQKYHEDAKLVNMALQALLIFGFLSGNGTRLASSLFEVWSYCSTHETSEEFVGALSEAIAPHISMIKAILNYEKPVHGVKPGSMMGRFSAAHNSVFQKNQNCWNTSITTDGEYIYLFIGTQGGGKFKIGTGENGTVCGKVYLYQASERPEEALWVYCKGKLYMRSSFKETGVLQIICPNTFKIEGLLQLFCTDIFGNASKQAFNKYYPLLSDGESLFVVGMKFETIAKPEEEEKKDDAKKKDDPNICKFVLYKFDVSHLQSYTKPQQEPSELAKELHEGFSGYFSIYECQRALAIHNDDIESAANWLVENGDNERGKKIVTSTQSTLLCEADVISYTIGKMQKPEVSLKSDTILTPDLVSRGNWTMSKEQIALHFLNPDGGSATSRIFSVSPNDVKLLPTDAHILPNTTNQVAELKQDENFWNRYKNQEKPLHTHKGSHIINKDCDKAFAMDTATCYDTINQKFYTSVLNYANGVHFIAYADQTSLKERILLKNYDLGGRPYEAFVAEGLQIIQECEANRFTLPWKWLRWTTMYSRIISKYTKYLRGLTDNEKISAAQKIIEKMQMRLEKLKAVEEMAIARSLGLKPINENTKRKKGETFMILLNDKMKTCVLEQAKDKPTVVIDNSKEALFCLESSSITLEFLLNVIESEGKATNAALHLLFLWVSHSRPSLIKPEIVARLENVIISALSRGDQEFQHLAWKILIIGWELICSSKEKEIQWFKNILEASWLASPPAPVLFRKDSFLYNVKQISKTISSSMLYNSCEDPLILWYLKNVYGPSSFIIEKSYNSLFKENITVLVDKQGNESNLATASCVSFQTGDAIIPEVKRGTLGHLLESIWGLFEKGLMSSISDPSSVETQVLFEILLYLVKDATADNINYAEQLSKLINVVLDKFISIIGDRITTLYTKWLNWIRILIVSCINLAYKNQSQHILRNLIQIIAKVKKLFLVEETNLLTSLCNSFYVGADIAQEKIFETSHPYQRGKQQINETISFPGAIAICIELDPRSQTDNLHDCLWLSCPENYAGFNNFNGEIFSTSFKLSGKINISHQLYLQGDQVHIEFNAAGQHREESNSSRWGFRIRIKPIYGEPWLFVNDNNSLSLLSKIAIKFGGETALIQWVSLLNLLSAAVSTSIEDYFTKIQDIQESELLKWQIFKGGLADINIDEYLSKENGIWVYEPKDVKENEMNELNIESLMKTLPAAHSDELKALNDGNSFIYSLLDKVRKLQARPITYNAEKHRKSFTAQIEFYWKQIEALTLYTMLYHTQHLNSMKEWIENPSDFSLRHDEGYIQEQLKAYGKRLNEFLTWLLKTLQQEKEKQQALDEIRTKKAEKLEEKMQKQQQQELMEEEKKVQAPPKKKKGKKPNVKRLSLSKPQKVTKKEIKPVAKPEIKLDESDKEQIYKAFADRFLGNAELIKALCKSLLIQFTEDQKCLREIYDKLYDKQENFPNPYMDLAEKVHIRLLILLRFASFQAETNDSEVALEEMPHLKRAATSYSHEDEMKIEEMRKWVNSYKKWKLWQQPGETEGNFHSPESSPLQAICVFITSSSIPNDFLSQAKQHFIRAAKRLIGMQYLSEFLSATRRTPFLRMSLGLMCTPNLFIGAECCGRALAGHLNEQGNKVFGLMSQALSYVTESVKITRDPSKRFSTNLKKESKFISPQFQYSEHYINQQMRLLASLLHDCYLLTKYNDSRDTILKSTSYDVLLISLLESMLVASSISHNRFARVVVSGSKLTLFSLIKASKDSPSYEIKHALQQDLISIILQYLQKEIQSEPSNENSLRLEILLGITYEIISTCGIHKSEDKIKLSRCLSEMLLKQSIPTLIRMASRIAKQIWLDVDPAEINSNFVEELLRVIGSYSSLHLKEEKNQDLKYAVLLHTSTGEEDLGFLFQVLLDWEEKYPTYKYLNSQGDDENAVLAENEASMLEEFVNPSYLGIPQEIEKGKDVPMYYRFLSADSGRGARRKAGKRGGKNQPAKKAAGKRTVGSGLSLSKMEKVFDEANKAFEDVKENDTPEERERKIKEKAFIKKIKYFLKEAQQVAAGLLAKGVSQIGEPISLEQAQELVNIIQEHQINMFVDTKTKLPILPINPHAKVPTEKPEREEFKPKRQILASICDAYVAQKIDFVMESGSSLPALKSSEKLTGIVTGAYSHTLLQKPIKPGGSYSLCILELIDLLYSLLEVKSWKNSLKSKVLEVVMQLKDTHMINDFVLGGLVVAGGWNDYIRPGTVVLADMNNTKVRGVVLQGGYDSGFKSSAVIFEDDSHFQVHYLSLSEIQSARLIPEPEKLGLTPKMLAQALIDFQGNSAWHLTAKRQILKICCEVDWSSWIQSDDQQVPEFMKIISELSKDCPTDKPSYFWERKFLQAWEVLSTSDPVLFTTPIRETEELSSEAFLLKNENEADDGISGYTLPISSNLMFQPHLAGYTTDQTNFKMMKYWEKYIIARIQDYVRSSFKAFEMEFYFEQLRQPLRLGNQHHASEIAYVLCDQRLPSGIVLPDPKHDWSSLMFDETSVGKWGIAKIKEKTLQQVDNTLIRRMFEQGITQFPVIIRAVDIRAACLLVEFIDIERLELHMCWLPVSVIYPPEVNVSPIPSAKKLQDVFNDYNSKLTGIAARETLLKCMSGIEKGLIGIIDMIKLAVWEELSEDRIEGWKLYRPDFVLPNTIKSSHHFNQYDKRQHLPHLYYIEEKLIPNKEPDLVEWAVITWHQLSELISETSRNVDIVEVATAIMGNQQPLPSTPENILAEGSLEKKLFPLHSSETNFAGLVLCFRQETFLCSNSAILFYSDPQGTDLIYEIRAGRQGMNNIPPIVFKTGKVWCTYFTFIDIKCSPFTSSFSGPSIVKCKVYGIPVEWTSVSWITETVSASLCQSPNPDNISLMHSLVDAMCEFLTYSRSPSSLRQIIFRMLIRLLRRLRYMNSIHPQGLGIKEDWLISLNEEMKMWKSKENSSGALYSSYIQDGVELINSALLPWDVKEQVHNKLFVETPDWMQAMFKSMIFLHYFRHEGSLISELEEEAKSLLSHNQWETIIILDNLAEEKRSKVYDILSQYKLRIINKDLDVQFVENKCVIFADGYNLQYYQETEFGEEEKKDVPEEDAKEPETYQCSQCTFENPISNTVCEICGNPKPAATSGDDQVDSVQTNIKEIERKLNANKRESINELCKAINGATDCTSKIYEGTEDDQKVIEIALNKRMLNEDGTLNEQTNKAFEEIWVYLKGWLGEDMHVVKTAFIELAKKSPFELYKNLEQKGIDLWLQNGLSVVATPLPLKQLEAIVEFAEYKICQETRAALYIPPAFIRFPIEKVISINYQQEYPSKEIRDLPLAVIRYNWAIIKVFNQYISEAIRLSNLSEHTLLPKNSLTLSLSSALTELRSLIMLPVKIEMQQNVFDKTAVQRETAPKVQLERLKLIDQPKKASNFYKSLDQLKDINAALLRPPKPQGSDPFIAFEVVLKGELVVGEAGPYRQFFADVSKEIQNPISELLCPSPNNKEHFGEGTDKYVIRPSSNSATHLQMYEFLGLLMGCCARTGTRMTLDLPSFFWKPLVGENLRVEDLALIDTPVYEMLKLMENASQELFEESFENFCTRLSDGSVIDLKPNGHNIPVTYETKDEFIALVLNARFNESSKQSQAIRTGLAKLVPLGLLNLVTWRQLEEWVCGKPHVDIELLKRHTRYSGGLTDTSPRVIWFWESMKEFSPEERLKFIKFSWGQERLPCNDEDFERTNTRLMIKPAMNAEHKDGSLPKADTCFFNLEIPDYSSKEILKERLRYAILTDCESMNADNPVSEQHEAGMNREEHFSGDEE</sequence>
<dbReference type="Proteomes" id="UP001162131">
    <property type="component" value="Unassembled WGS sequence"/>
</dbReference>
<proteinExistence type="predicted"/>
<protein>
    <submittedName>
        <fullName evidence="10">Uncharacterized protein</fullName>
    </submittedName>
</protein>
<dbReference type="InterPro" id="IPR035983">
    <property type="entry name" value="Hect_E3_ubiquitin_ligase"/>
</dbReference>
<dbReference type="Gene3D" id="3.90.1750.10">
    <property type="entry name" value="Hect, E3 ligase catalytic domains"/>
    <property type="match status" value="1"/>
</dbReference>
<dbReference type="SMART" id="SM00119">
    <property type="entry name" value="HECTc"/>
    <property type="match status" value="1"/>
</dbReference>
<keyword evidence="1" id="KW-0479">Metal-binding</keyword>
<feature type="region of interest" description="Disordered" evidence="7">
    <location>
        <begin position="1526"/>
        <end position="1560"/>
    </location>
</feature>
<dbReference type="SUPFAM" id="SSF56204">
    <property type="entry name" value="Hect, E3 ligase catalytic domain"/>
    <property type="match status" value="1"/>
</dbReference>
<dbReference type="PROSITE" id="PS50237">
    <property type="entry name" value="HECT"/>
    <property type="match status" value="1"/>
</dbReference>
<evidence type="ECO:0000256" key="3">
    <source>
        <dbReference type="ARBA" id="ARBA00022786"/>
    </source>
</evidence>
<keyword evidence="11" id="KW-1185">Reference proteome</keyword>
<feature type="region of interest" description="Disordered" evidence="7">
    <location>
        <begin position="3968"/>
        <end position="3991"/>
    </location>
</feature>
<dbReference type="InterPro" id="IPR000569">
    <property type="entry name" value="HECT_dom"/>
</dbReference>
<organism evidence="10 11">
    <name type="scientific">Blepharisma stoltei</name>
    <dbReference type="NCBI Taxonomy" id="1481888"/>
    <lineage>
        <taxon>Eukaryota</taxon>
        <taxon>Sar</taxon>
        <taxon>Alveolata</taxon>
        <taxon>Ciliophora</taxon>
        <taxon>Postciliodesmatophora</taxon>
        <taxon>Heterotrichea</taxon>
        <taxon>Heterotrichida</taxon>
        <taxon>Blepharismidae</taxon>
        <taxon>Blepharisma</taxon>
    </lineage>
</organism>
<keyword evidence="4" id="KW-0862">Zinc</keyword>
<dbReference type="PANTHER" id="PTHR46435:SF1">
    <property type="entry name" value="E3 UBIQUITIN-PROTEIN LIGASE HECTD4-RELATED"/>
    <property type="match status" value="1"/>
</dbReference>
<name>A0AAU9IT56_9CILI</name>
<dbReference type="InterPro" id="IPR001876">
    <property type="entry name" value="Znf_RanBP2"/>
</dbReference>
<feature type="domain" description="HECT" evidence="9">
    <location>
        <begin position="3619"/>
        <end position="3969"/>
    </location>
</feature>
<evidence type="ECO:0000313" key="11">
    <source>
        <dbReference type="Proteomes" id="UP001162131"/>
    </source>
</evidence>
<accession>A0AAU9IT56</accession>
<dbReference type="EMBL" id="CAJZBQ010000015">
    <property type="protein sequence ID" value="CAG9316287.1"/>
    <property type="molecule type" value="Genomic_DNA"/>
</dbReference>
<reference evidence="10" key="1">
    <citation type="submission" date="2021-09" db="EMBL/GenBank/DDBJ databases">
        <authorList>
            <consortium name="AG Swart"/>
            <person name="Singh M."/>
            <person name="Singh A."/>
            <person name="Seah K."/>
            <person name="Emmerich C."/>
        </authorList>
    </citation>
    <scope>NUCLEOTIDE SEQUENCE</scope>
    <source>
        <strain evidence="10">ATCC30299</strain>
    </source>
</reference>
<feature type="compositionally biased region" description="Basic and acidic residues" evidence="7">
    <location>
        <begin position="3974"/>
        <end position="3991"/>
    </location>
</feature>
<evidence type="ECO:0000256" key="1">
    <source>
        <dbReference type="ARBA" id="ARBA00022723"/>
    </source>
</evidence>
<dbReference type="PROSITE" id="PS50199">
    <property type="entry name" value="ZF_RANBP2_2"/>
    <property type="match status" value="1"/>
</dbReference>
<evidence type="ECO:0000256" key="2">
    <source>
        <dbReference type="ARBA" id="ARBA00022771"/>
    </source>
</evidence>
<evidence type="ECO:0000256" key="4">
    <source>
        <dbReference type="ARBA" id="ARBA00022833"/>
    </source>
</evidence>
<feature type="region of interest" description="Disordered" evidence="7">
    <location>
        <begin position="2153"/>
        <end position="2178"/>
    </location>
</feature>
<dbReference type="InterPro" id="IPR043366">
    <property type="entry name" value="HECTD4"/>
</dbReference>